<reference evidence="2 3" key="1">
    <citation type="submission" date="2019-09" db="EMBL/GenBank/DDBJ databases">
        <title>Genome sequence and assembly of Flavobacterium sp.</title>
        <authorList>
            <person name="Chhetri G."/>
        </authorList>
    </citation>
    <scope>NUCLEOTIDE SEQUENCE [LARGE SCALE GENOMIC DNA]</scope>
    <source>
        <strain evidence="2 3">SNL9</strain>
    </source>
</reference>
<evidence type="ECO:0000256" key="1">
    <source>
        <dbReference type="SAM" id="Phobius"/>
    </source>
</evidence>
<dbReference type="AlphaFoldDB" id="A0A5M6CDX7"/>
<gene>
    <name evidence="2" type="ORF">F0460_13655</name>
</gene>
<evidence type="ECO:0000313" key="2">
    <source>
        <dbReference type="EMBL" id="KAA5532052.1"/>
    </source>
</evidence>
<accession>A0A5M6CDX7</accession>
<proteinExistence type="predicted"/>
<keyword evidence="3" id="KW-1185">Reference proteome</keyword>
<name>A0A5M6CDX7_9FLAO</name>
<dbReference type="Proteomes" id="UP000325141">
    <property type="component" value="Unassembled WGS sequence"/>
</dbReference>
<keyword evidence="1" id="KW-0472">Membrane</keyword>
<organism evidence="2 3">
    <name type="scientific">Paenimyroides baculatum</name>
    <dbReference type="NCBI Taxonomy" id="2608000"/>
    <lineage>
        <taxon>Bacteria</taxon>
        <taxon>Pseudomonadati</taxon>
        <taxon>Bacteroidota</taxon>
        <taxon>Flavobacteriia</taxon>
        <taxon>Flavobacteriales</taxon>
        <taxon>Flavobacteriaceae</taxon>
        <taxon>Paenimyroides</taxon>
    </lineage>
</organism>
<dbReference type="EMBL" id="VWSG01000012">
    <property type="protein sequence ID" value="KAA5532052.1"/>
    <property type="molecule type" value="Genomic_DNA"/>
</dbReference>
<keyword evidence="1" id="KW-1133">Transmembrane helix</keyword>
<keyword evidence="1" id="KW-0812">Transmembrane</keyword>
<protein>
    <submittedName>
        <fullName evidence="2">Uncharacterized protein</fullName>
    </submittedName>
</protein>
<feature type="transmembrane region" description="Helical" evidence="1">
    <location>
        <begin position="7"/>
        <end position="28"/>
    </location>
</feature>
<comment type="caution">
    <text evidence="2">The sequence shown here is derived from an EMBL/GenBank/DDBJ whole genome shotgun (WGS) entry which is preliminary data.</text>
</comment>
<feature type="transmembrane region" description="Helical" evidence="1">
    <location>
        <begin position="62"/>
        <end position="83"/>
    </location>
</feature>
<sequence length="187" mass="22341">MNLKKSILNIHLVAVCFLFLNFILYIEIDYSINYYIKIILKGILILTGASLIFLYKKKTVLLYLYSIIYMFFSILVILNYSFFKRFDILNILNERNYNENGLALYRQFTYYKLECFYFLVYKKEYFLLEKKLGYINTAEKISNDTHELKLVGSKIVIKSDGTYYNESKDSIENADLILHYQITQDPF</sequence>
<dbReference type="RefSeq" id="WP_150014178.1">
    <property type="nucleotide sequence ID" value="NZ_VWSG01000012.1"/>
</dbReference>
<evidence type="ECO:0000313" key="3">
    <source>
        <dbReference type="Proteomes" id="UP000325141"/>
    </source>
</evidence>
<feature type="transmembrane region" description="Helical" evidence="1">
    <location>
        <begin position="34"/>
        <end position="55"/>
    </location>
</feature>